<gene>
    <name evidence="2" type="ORF">ACFQS1_36340</name>
</gene>
<feature type="transmembrane region" description="Helical" evidence="1">
    <location>
        <begin position="82"/>
        <end position="101"/>
    </location>
</feature>
<comment type="caution">
    <text evidence="2">The sequence shown here is derived from an EMBL/GenBank/DDBJ whole genome shotgun (WGS) entry which is preliminary data.</text>
</comment>
<feature type="transmembrane region" description="Helical" evidence="1">
    <location>
        <begin position="107"/>
        <end position="125"/>
    </location>
</feature>
<evidence type="ECO:0000313" key="2">
    <source>
        <dbReference type="EMBL" id="MFC7279463.1"/>
    </source>
</evidence>
<sequence length="142" mass="14769">MRAVYRVLAMLIAIGVVVQAAAIAYALFDILHKTDDGQVFTKDSDNAGIVVHAVVGEMIVPLICLLLLIVSFFAGIPGGVKWAAITFGVMVLQIVLAFVGFPVPILGTLHAINAFVLAAVASIAMRQSRVAGTPQASTPVAA</sequence>
<keyword evidence="1" id="KW-1133">Transmembrane helix</keyword>
<organism evidence="2 3">
    <name type="scientific">Paractinoplanes rhizophilus</name>
    <dbReference type="NCBI Taxonomy" id="1416877"/>
    <lineage>
        <taxon>Bacteria</taxon>
        <taxon>Bacillati</taxon>
        <taxon>Actinomycetota</taxon>
        <taxon>Actinomycetes</taxon>
        <taxon>Micromonosporales</taxon>
        <taxon>Micromonosporaceae</taxon>
        <taxon>Paractinoplanes</taxon>
    </lineage>
</organism>
<name>A0ABW2I3L3_9ACTN</name>
<dbReference type="Proteomes" id="UP001596548">
    <property type="component" value="Unassembled WGS sequence"/>
</dbReference>
<keyword evidence="1" id="KW-0812">Transmembrane</keyword>
<proteinExistence type="predicted"/>
<reference evidence="3" key="1">
    <citation type="journal article" date="2019" name="Int. J. Syst. Evol. Microbiol.">
        <title>The Global Catalogue of Microorganisms (GCM) 10K type strain sequencing project: providing services to taxonomists for standard genome sequencing and annotation.</title>
        <authorList>
            <consortium name="The Broad Institute Genomics Platform"/>
            <consortium name="The Broad Institute Genome Sequencing Center for Infectious Disease"/>
            <person name="Wu L."/>
            <person name="Ma J."/>
        </authorList>
    </citation>
    <scope>NUCLEOTIDE SEQUENCE [LARGE SCALE GENOMIC DNA]</scope>
    <source>
        <strain evidence="3">XZYJT-10</strain>
    </source>
</reference>
<accession>A0ABW2I3L3</accession>
<evidence type="ECO:0000313" key="3">
    <source>
        <dbReference type="Proteomes" id="UP001596548"/>
    </source>
</evidence>
<feature type="transmembrane region" description="Helical" evidence="1">
    <location>
        <begin position="48"/>
        <end position="70"/>
    </location>
</feature>
<dbReference type="EMBL" id="JBHTBJ010000051">
    <property type="protein sequence ID" value="MFC7279463.1"/>
    <property type="molecule type" value="Genomic_DNA"/>
</dbReference>
<feature type="transmembrane region" description="Helical" evidence="1">
    <location>
        <begin position="7"/>
        <end position="28"/>
    </location>
</feature>
<evidence type="ECO:0000256" key="1">
    <source>
        <dbReference type="SAM" id="Phobius"/>
    </source>
</evidence>
<keyword evidence="1" id="KW-0472">Membrane</keyword>
<protein>
    <submittedName>
        <fullName evidence="2">Uncharacterized protein</fullName>
    </submittedName>
</protein>
<keyword evidence="3" id="KW-1185">Reference proteome</keyword>
<dbReference type="RefSeq" id="WP_378976815.1">
    <property type="nucleotide sequence ID" value="NZ_JBHTBJ010000051.1"/>
</dbReference>